<organism evidence="1 2">
    <name type="scientific">Anaerocolumna aminovalerica</name>
    <dbReference type="NCBI Taxonomy" id="1527"/>
    <lineage>
        <taxon>Bacteria</taxon>
        <taxon>Bacillati</taxon>
        <taxon>Bacillota</taxon>
        <taxon>Clostridia</taxon>
        <taxon>Lachnospirales</taxon>
        <taxon>Lachnospiraceae</taxon>
        <taxon>Anaerocolumna</taxon>
    </lineage>
</organism>
<feature type="non-terminal residue" evidence="1">
    <location>
        <position position="46"/>
    </location>
</feature>
<protein>
    <submittedName>
        <fullName evidence="1">Uncharacterized protein</fullName>
    </submittedName>
</protein>
<dbReference type="EMBL" id="FOWD01000032">
    <property type="protein sequence ID" value="SFO50144.1"/>
    <property type="molecule type" value="Genomic_DNA"/>
</dbReference>
<reference evidence="1 2" key="1">
    <citation type="submission" date="2016-10" db="EMBL/GenBank/DDBJ databases">
        <authorList>
            <person name="de Groot N.N."/>
        </authorList>
    </citation>
    <scope>NUCLEOTIDE SEQUENCE [LARGE SCALE GENOMIC DNA]</scope>
    <source>
        <strain evidence="1 2">DSM 1283</strain>
    </source>
</reference>
<proteinExistence type="predicted"/>
<gene>
    <name evidence="1" type="ORF">SAMN04489757_13238</name>
</gene>
<dbReference type="AlphaFoldDB" id="A0A1I5HPC0"/>
<sequence>MNKVKKRKIRTRTKVIIGVILFLFFKIVSPYLMTPREIKELNNNMN</sequence>
<evidence type="ECO:0000313" key="1">
    <source>
        <dbReference type="EMBL" id="SFO50144.1"/>
    </source>
</evidence>
<dbReference type="Proteomes" id="UP000198806">
    <property type="component" value="Unassembled WGS sequence"/>
</dbReference>
<accession>A0A1I5HPC0</accession>
<name>A0A1I5HPC0_9FIRM</name>
<keyword evidence="2" id="KW-1185">Reference proteome</keyword>
<evidence type="ECO:0000313" key="2">
    <source>
        <dbReference type="Proteomes" id="UP000198806"/>
    </source>
</evidence>